<dbReference type="InterPro" id="IPR011990">
    <property type="entry name" value="TPR-like_helical_dom_sf"/>
</dbReference>
<evidence type="ECO:0000256" key="1">
    <source>
        <dbReference type="ARBA" id="ARBA00022737"/>
    </source>
</evidence>
<gene>
    <name evidence="3" type="ORF">S01H4_43473</name>
</gene>
<proteinExistence type="predicted"/>
<dbReference type="Pfam" id="PF13181">
    <property type="entry name" value="TPR_8"/>
    <property type="match status" value="1"/>
</dbReference>
<dbReference type="Gene3D" id="1.25.40.10">
    <property type="entry name" value="Tetratricopeptide repeat domain"/>
    <property type="match status" value="1"/>
</dbReference>
<name>X1DS05_9ZZZZ</name>
<protein>
    <recommendedName>
        <fullName evidence="4">Tetratricopeptide repeat protein</fullName>
    </recommendedName>
</protein>
<comment type="caution">
    <text evidence="3">The sequence shown here is derived from an EMBL/GenBank/DDBJ whole genome shotgun (WGS) entry which is preliminary data.</text>
</comment>
<organism evidence="3">
    <name type="scientific">marine sediment metagenome</name>
    <dbReference type="NCBI Taxonomy" id="412755"/>
    <lineage>
        <taxon>unclassified sequences</taxon>
        <taxon>metagenomes</taxon>
        <taxon>ecological metagenomes</taxon>
    </lineage>
</organism>
<evidence type="ECO:0008006" key="4">
    <source>
        <dbReference type="Google" id="ProtNLM"/>
    </source>
</evidence>
<evidence type="ECO:0000313" key="3">
    <source>
        <dbReference type="EMBL" id="GAG99191.1"/>
    </source>
</evidence>
<feature type="non-terminal residue" evidence="3">
    <location>
        <position position="1"/>
    </location>
</feature>
<accession>X1DS05</accession>
<evidence type="ECO:0000256" key="2">
    <source>
        <dbReference type="ARBA" id="ARBA00022803"/>
    </source>
</evidence>
<dbReference type="Pfam" id="PF00515">
    <property type="entry name" value="TPR_1"/>
    <property type="match status" value="1"/>
</dbReference>
<dbReference type="InterPro" id="IPR019734">
    <property type="entry name" value="TPR_rpt"/>
</dbReference>
<keyword evidence="2" id="KW-0802">TPR repeat</keyword>
<feature type="non-terminal residue" evidence="3">
    <location>
        <position position="285"/>
    </location>
</feature>
<dbReference type="EMBL" id="BART01023987">
    <property type="protein sequence ID" value="GAG99191.1"/>
    <property type="molecule type" value="Genomic_DNA"/>
</dbReference>
<dbReference type="PANTHER" id="PTHR16193:SF0">
    <property type="entry name" value="TETRATRICOPEPTIDE REPEAT PROTEIN 27"/>
    <property type="match status" value="1"/>
</dbReference>
<dbReference type="SUPFAM" id="SSF48452">
    <property type="entry name" value="TPR-like"/>
    <property type="match status" value="1"/>
</dbReference>
<dbReference type="AlphaFoldDB" id="X1DS05"/>
<dbReference type="PROSITE" id="PS50005">
    <property type="entry name" value="TPR"/>
    <property type="match status" value="2"/>
</dbReference>
<sequence>DYKKAIVAFKKAVEVNEKKELIWSNLGKAYYHNGEFAMVIETYKRALKIYPNNTFYWNGIGAMCIELNKFDDAVKTFKQVLDIDHKNHTAWKNLCMAYGKKGVVFSSKEFKSNSEVSWHQLSKTLLVSSLYEDSLDAINRALSINPSFNAALILRNKIKHILEENEKIKSSEPELNADSCMGIEKDTYYDRFRKLQEKRKKLLNKPEHQKELTIEERFKKQQEKFRKRSMQIDDTLDFEPAKPVEPVKKEVEKAQEPLKPSLTDKKLIYINDKYHKIDECNFVID</sequence>
<reference evidence="3" key="1">
    <citation type="journal article" date="2014" name="Front. Microbiol.">
        <title>High frequency of phylogenetically diverse reductive dehalogenase-homologous genes in deep subseafloor sedimentary metagenomes.</title>
        <authorList>
            <person name="Kawai M."/>
            <person name="Futagami T."/>
            <person name="Toyoda A."/>
            <person name="Takaki Y."/>
            <person name="Nishi S."/>
            <person name="Hori S."/>
            <person name="Arai W."/>
            <person name="Tsubouchi T."/>
            <person name="Morono Y."/>
            <person name="Uchiyama I."/>
            <person name="Ito T."/>
            <person name="Fujiyama A."/>
            <person name="Inagaki F."/>
            <person name="Takami H."/>
        </authorList>
    </citation>
    <scope>NUCLEOTIDE SEQUENCE</scope>
    <source>
        <strain evidence="3">Expedition CK06-06</strain>
    </source>
</reference>
<dbReference type="PROSITE" id="PS50293">
    <property type="entry name" value="TPR_REGION"/>
    <property type="match status" value="1"/>
</dbReference>
<keyword evidence="1" id="KW-0677">Repeat</keyword>
<dbReference type="InterPro" id="IPR044244">
    <property type="entry name" value="TTC27/Emw1"/>
</dbReference>
<dbReference type="SMART" id="SM00028">
    <property type="entry name" value="TPR"/>
    <property type="match status" value="3"/>
</dbReference>
<dbReference type="PANTHER" id="PTHR16193">
    <property type="entry name" value="TETRATRICOPEPTIDE REPEAT PROTEIN 27"/>
    <property type="match status" value="1"/>
</dbReference>